<proteinExistence type="predicted"/>
<dbReference type="PANTHER" id="PTHR31672:SF13">
    <property type="entry name" value="F-BOX PROTEIN CPR30-LIKE"/>
    <property type="match status" value="1"/>
</dbReference>
<dbReference type="PANTHER" id="PTHR31672">
    <property type="entry name" value="BNACNNG10540D PROTEIN"/>
    <property type="match status" value="1"/>
</dbReference>
<reference evidence="3" key="1">
    <citation type="submission" date="2024-07" db="EMBL/GenBank/DDBJ databases">
        <title>Two chromosome-level genome assemblies of Korean endemic species Abeliophyllum distichum and Forsythia ovata (Oleaceae).</title>
        <authorList>
            <person name="Jang H."/>
        </authorList>
    </citation>
    <scope>NUCLEOTIDE SEQUENCE [LARGE SCALE GENOMIC DNA]</scope>
</reference>
<accession>A0ABD1T1B5</accession>
<dbReference type="Gene3D" id="1.20.1280.50">
    <property type="match status" value="1"/>
</dbReference>
<organism evidence="2 3">
    <name type="scientific">Abeliophyllum distichum</name>
    <dbReference type="NCBI Taxonomy" id="126358"/>
    <lineage>
        <taxon>Eukaryota</taxon>
        <taxon>Viridiplantae</taxon>
        <taxon>Streptophyta</taxon>
        <taxon>Embryophyta</taxon>
        <taxon>Tracheophyta</taxon>
        <taxon>Spermatophyta</taxon>
        <taxon>Magnoliopsida</taxon>
        <taxon>eudicotyledons</taxon>
        <taxon>Gunneridae</taxon>
        <taxon>Pentapetalae</taxon>
        <taxon>asterids</taxon>
        <taxon>lamiids</taxon>
        <taxon>Lamiales</taxon>
        <taxon>Oleaceae</taxon>
        <taxon>Forsythieae</taxon>
        <taxon>Abeliophyllum</taxon>
    </lineage>
</organism>
<dbReference type="SUPFAM" id="SSF81383">
    <property type="entry name" value="F-box domain"/>
    <property type="match status" value="1"/>
</dbReference>
<comment type="caution">
    <text evidence="2">The sequence shown here is derived from an EMBL/GenBank/DDBJ whole genome shotgun (WGS) entry which is preliminary data.</text>
</comment>
<gene>
    <name evidence="2" type="ORF">Adt_22127</name>
</gene>
<dbReference type="InterPro" id="IPR001810">
    <property type="entry name" value="F-box_dom"/>
</dbReference>
<dbReference type="Proteomes" id="UP001604336">
    <property type="component" value="Unassembled WGS sequence"/>
</dbReference>
<evidence type="ECO:0000313" key="2">
    <source>
        <dbReference type="EMBL" id="KAL2506506.1"/>
    </source>
</evidence>
<dbReference type="InterPro" id="IPR036047">
    <property type="entry name" value="F-box-like_dom_sf"/>
</dbReference>
<dbReference type="AlphaFoldDB" id="A0ABD1T1B5"/>
<sequence>MPILIFPQELIFDIISRLPVKSLVLFRCVCNSWLSLICSPEFAKTHLKISSEKKSDEPDTLAFGRCTEHGVTLHSCNLDSFMHETKSINAAEIYGDTMANSL</sequence>
<feature type="domain" description="F-box" evidence="1">
    <location>
        <begin position="1"/>
        <end position="46"/>
    </location>
</feature>
<dbReference type="Pfam" id="PF00646">
    <property type="entry name" value="F-box"/>
    <property type="match status" value="1"/>
</dbReference>
<keyword evidence="3" id="KW-1185">Reference proteome</keyword>
<dbReference type="InterPro" id="IPR050796">
    <property type="entry name" value="SCF_F-box_component"/>
</dbReference>
<evidence type="ECO:0000313" key="3">
    <source>
        <dbReference type="Proteomes" id="UP001604336"/>
    </source>
</evidence>
<dbReference type="EMBL" id="JBFOLK010000006">
    <property type="protein sequence ID" value="KAL2506506.1"/>
    <property type="molecule type" value="Genomic_DNA"/>
</dbReference>
<evidence type="ECO:0000259" key="1">
    <source>
        <dbReference type="PROSITE" id="PS50181"/>
    </source>
</evidence>
<name>A0ABD1T1B5_9LAMI</name>
<dbReference type="CDD" id="cd22157">
    <property type="entry name" value="F-box_AtFBW1-like"/>
    <property type="match status" value="1"/>
</dbReference>
<protein>
    <submittedName>
        <fullName evidence="2">F-boxkelch-repeat protein</fullName>
    </submittedName>
</protein>
<dbReference type="SMART" id="SM00256">
    <property type="entry name" value="FBOX"/>
    <property type="match status" value="1"/>
</dbReference>
<dbReference type="PROSITE" id="PS50181">
    <property type="entry name" value="FBOX"/>
    <property type="match status" value="1"/>
</dbReference>